<dbReference type="PANTHER" id="PTHR21666">
    <property type="entry name" value="PEPTIDASE-RELATED"/>
    <property type="match status" value="1"/>
</dbReference>
<reference evidence="3 4" key="1">
    <citation type="submission" date="2019-02" db="EMBL/GenBank/DDBJ databases">
        <authorList>
            <person name="Manzano-Marin A."/>
            <person name="Manzano-Marin A."/>
        </authorList>
    </citation>
    <scope>NUCLEOTIDE SEQUENCE [LARGE SCALE GENOMIC DNA]</scope>
    <source>
        <strain evidence="3 4">ErCicurtihirsuta</strain>
    </source>
</reference>
<dbReference type="NCBIfam" id="NF008123">
    <property type="entry name" value="PRK10871.1"/>
    <property type="match status" value="1"/>
</dbReference>
<dbReference type="EMBL" id="LR217698">
    <property type="protein sequence ID" value="VFP78516.1"/>
    <property type="molecule type" value="Genomic_DNA"/>
</dbReference>
<name>A0A451CYN3_9GAMM</name>
<dbReference type="InterPro" id="IPR050570">
    <property type="entry name" value="Cell_wall_metabolism_enzyme"/>
</dbReference>
<dbReference type="Proteomes" id="UP000294364">
    <property type="component" value="Chromosome"/>
</dbReference>
<dbReference type="InterPro" id="IPR018392">
    <property type="entry name" value="LysM"/>
</dbReference>
<dbReference type="PROSITE" id="PS51782">
    <property type="entry name" value="LYSM"/>
    <property type="match status" value="1"/>
</dbReference>
<accession>A0A451CYN3</accession>
<sequence length="371" mass="41751" precursor="true">MKIEKLLFKANSVVVITILGFGLIGCSKTMNTEVAINIVGKNTSNMLSNYFNQVKNITKITISHPIQKRSLSILDKRISLNISKLIKINKIVAKQGFIVYRKKNKNIKPKTNNQANYIVKKGDTLFHIASITNNTVRHLASHNNIPIPYVLTIGQKLNILKKTTRTKKYKNTETTLNKKNKKGQSISRLKIKTKKNNIRHKSNMFYPKKLDQIHKINAPPLSNRILFKKSELISTHIIKNITKKNIPLITSWKWPAHGKIIDNFSSEEGGNKGIDIAGVYGHAVVSTAPGQVVYAGNELRGYGNLIIIKHNNDYLSAYAHNATIFVAKQQTVKAGQTIATMGNSGTNSVRLHFELRYKGKSVNPLYYLPKR</sequence>
<dbReference type="SUPFAM" id="SSF51261">
    <property type="entry name" value="Duplicated hybrid motif"/>
    <property type="match status" value="1"/>
</dbReference>
<dbReference type="Gene3D" id="2.70.70.10">
    <property type="entry name" value="Glucose Permease (Domain IIA)"/>
    <property type="match status" value="1"/>
</dbReference>
<dbReference type="SMART" id="SM00257">
    <property type="entry name" value="LysM"/>
    <property type="match status" value="1"/>
</dbReference>
<dbReference type="CDD" id="cd00118">
    <property type="entry name" value="LysM"/>
    <property type="match status" value="1"/>
</dbReference>
<dbReference type="InterPro" id="IPR036779">
    <property type="entry name" value="LysM_dom_sf"/>
</dbReference>
<evidence type="ECO:0000313" key="4">
    <source>
        <dbReference type="Proteomes" id="UP000294364"/>
    </source>
</evidence>
<dbReference type="GO" id="GO:0032153">
    <property type="term" value="C:cell division site"/>
    <property type="evidence" value="ECO:0007669"/>
    <property type="project" value="TreeGrafter"/>
</dbReference>
<dbReference type="InterPro" id="IPR016047">
    <property type="entry name" value="M23ase_b-sheet_dom"/>
</dbReference>
<dbReference type="GO" id="GO:0009279">
    <property type="term" value="C:cell outer membrane"/>
    <property type="evidence" value="ECO:0007669"/>
    <property type="project" value="TreeGrafter"/>
</dbReference>
<dbReference type="GO" id="GO:0004222">
    <property type="term" value="F:metalloendopeptidase activity"/>
    <property type="evidence" value="ECO:0007669"/>
    <property type="project" value="TreeGrafter"/>
</dbReference>
<dbReference type="InterPro" id="IPR011055">
    <property type="entry name" value="Dup_hybrid_motif"/>
</dbReference>
<dbReference type="Pfam" id="PF01551">
    <property type="entry name" value="Peptidase_M23"/>
    <property type="match status" value="1"/>
</dbReference>
<evidence type="ECO:0000313" key="3">
    <source>
        <dbReference type="EMBL" id="VFP78516.1"/>
    </source>
</evidence>
<comment type="similarity">
    <text evidence="1">Belongs to the E.coli NlpD/Haemophilus LppB family.</text>
</comment>
<feature type="domain" description="LysM" evidence="2">
    <location>
        <begin position="115"/>
        <end position="159"/>
    </location>
</feature>
<dbReference type="Pfam" id="PF01476">
    <property type="entry name" value="LysM"/>
    <property type="match status" value="1"/>
</dbReference>
<dbReference type="Gene3D" id="3.10.350.10">
    <property type="entry name" value="LysM domain"/>
    <property type="match status" value="1"/>
</dbReference>
<gene>
    <name evidence="3" type="primary">nlpD</name>
    <name evidence="3" type="ORF">ERCICURT3053_139</name>
</gene>
<organism evidence="3 4">
    <name type="scientific">Candidatus Erwinia haradaeae</name>
    <dbReference type="NCBI Taxonomy" id="1922217"/>
    <lineage>
        <taxon>Bacteria</taxon>
        <taxon>Pseudomonadati</taxon>
        <taxon>Pseudomonadota</taxon>
        <taxon>Gammaproteobacteria</taxon>
        <taxon>Enterobacterales</taxon>
        <taxon>Erwiniaceae</taxon>
        <taxon>Erwinia</taxon>
    </lineage>
</organism>
<dbReference type="CDD" id="cd12797">
    <property type="entry name" value="M23_peptidase"/>
    <property type="match status" value="1"/>
</dbReference>
<evidence type="ECO:0000256" key="1">
    <source>
        <dbReference type="ARBA" id="ARBA00038420"/>
    </source>
</evidence>
<dbReference type="PROSITE" id="PS51257">
    <property type="entry name" value="PROKAR_LIPOPROTEIN"/>
    <property type="match status" value="1"/>
</dbReference>
<protein>
    <submittedName>
        <fullName evidence="3">Murein hydrolase activator NlpD</fullName>
    </submittedName>
</protein>
<dbReference type="RefSeq" id="WP_157991851.1">
    <property type="nucleotide sequence ID" value="NZ_LR217698.1"/>
</dbReference>
<keyword evidence="3" id="KW-0378">Hydrolase</keyword>
<proteinExistence type="inferred from homology"/>
<evidence type="ECO:0000259" key="2">
    <source>
        <dbReference type="PROSITE" id="PS51782"/>
    </source>
</evidence>
<dbReference type="AlphaFoldDB" id="A0A451CYN3"/>
<dbReference type="OrthoDB" id="9795421at2"/>
<dbReference type="PANTHER" id="PTHR21666:SF263">
    <property type="entry name" value="MUREIN HYDROLASE ACTIVATOR NLPD"/>
    <property type="match status" value="1"/>
</dbReference>